<dbReference type="NCBIfam" id="TIGR01214">
    <property type="entry name" value="rmlD"/>
    <property type="match status" value="1"/>
</dbReference>
<accession>A0A7W4W4R9</accession>
<dbReference type="CDD" id="cd05254">
    <property type="entry name" value="dTDP_HR_like_SDR_e"/>
    <property type="match status" value="1"/>
</dbReference>
<keyword evidence="6 9" id="KW-0560">Oxidoreductase</keyword>
<sequence length="285" mass="31241">MRVLILGRSGQLAQALLESCPEGIEAAAWGRADLDLSKTENITPVLSDYGPDAIINASAYTAVDKAESEAEQARKLNVDAVEKMAETAKTLAIPFVHVSTDFVFGGDKTSAYLPEDICNPLGVYGKTKRQGEEAILTIYPQSAIVRTAWVYRAGAANFMSTMLRLMAERDELGVVSDQIGAPTSADNLANVLWRVLDKQLSGIWHYTDAGVASWYDFASAIYHEAREAGLLSRAVEVKPILTSDYPTPAKRPAFSVLDSRELLTAIEWPAVHWQVALREQVRKLK</sequence>
<dbReference type="InterPro" id="IPR005913">
    <property type="entry name" value="dTDP_dehydrorham_reduct"/>
</dbReference>
<dbReference type="InterPro" id="IPR036291">
    <property type="entry name" value="NAD(P)-bd_dom_sf"/>
</dbReference>
<dbReference type="InterPro" id="IPR029903">
    <property type="entry name" value="RmlD-like-bd"/>
</dbReference>
<evidence type="ECO:0000256" key="3">
    <source>
        <dbReference type="ARBA" id="ARBA00012929"/>
    </source>
</evidence>
<feature type="domain" description="RmlD-like substrate binding" evidence="8">
    <location>
        <begin position="1"/>
        <end position="284"/>
    </location>
</feature>
<evidence type="ECO:0000256" key="1">
    <source>
        <dbReference type="ARBA" id="ARBA00004781"/>
    </source>
</evidence>
<dbReference type="RefSeq" id="WP_183409941.1">
    <property type="nucleotide sequence ID" value="NZ_JACHWY010000001.1"/>
</dbReference>
<gene>
    <name evidence="9" type="ORF">FHR99_001546</name>
</gene>
<dbReference type="PANTHER" id="PTHR10491:SF4">
    <property type="entry name" value="METHIONINE ADENOSYLTRANSFERASE 2 SUBUNIT BETA"/>
    <property type="match status" value="1"/>
</dbReference>
<dbReference type="Pfam" id="PF04321">
    <property type="entry name" value="RmlD_sub_bind"/>
    <property type="match status" value="1"/>
</dbReference>
<dbReference type="GO" id="GO:0009243">
    <property type="term" value="P:O antigen biosynthetic process"/>
    <property type="evidence" value="ECO:0007669"/>
    <property type="project" value="UniProtKB-UniPathway"/>
</dbReference>
<comment type="function">
    <text evidence="6">Catalyzes the reduction of dTDP-6-deoxy-L-lyxo-4-hexulose to yield dTDP-L-rhamnose.</text>
</comment>
<evidence type="ECO:0000256" key="2">
    <source>
        <dbReference type="ARBA" id="ARBA00010944"/>
    </source>
</evidence>
<dbReference type="PANTHER" id="PTHR10491">
    <property type="entry name" value="DTDP-4-DEHYDRORHAMNOSE REDUCTASE"/>
    <property type="match status" value="1"/>
</dbReference>
<dbReference type="Proteomes" id="UP000537130">
    <property type="component" value="Unassembled WGS sequence"/>
</dbReference>
<evidence type="ECO:0000313" key="9">
    <source>
        <dbReference type="EMBL" id="MBB3047310.1"/>
    </source>
</evidence>
<dbReference type="UniPathway" id="UPA00281"/>
<dbReference type="GO" id="GO:0019305">
    <property type="term" value="P:dTDP-rhamnose biosynthetic process"/>
    <property type="evidence" value="ECO:0007669"/>
    <property type="project" value="UniProtKB-UniPathway"/>
</dbReference>
<keyword evidence="6" id="KW-0521">NADP</keyword>
<keyword evidence="10" id="KW-1185">Reference proteome</keyword>
<dbReference type="Gene3D" id="3.40.50.720">
    <property type="entry name" value="NAD(P)-binding Rossmann-like Domain"/>
    <property type="match status" value="1"/>
</dbReference>
<evidence type="ECO:0000256" key="5">
    <source>
        <dbReference type="ARBA" id="ARBA00048200"/>
    </source>
</evidence>
<evidence type="ECO:0000259" key="8">
    <source>
        <dbReference type="Pfam" id="PF04321"/>
    </source>
</evidence>
<dbReference type="UniPathway" id="UPA00124"/>
<comment type="pathway">
    <text evidence="1 6">Carbohydrate biosynthesis; dTDP-L-rhamnose biosynthesis.</text>
</comment>
<dbReference type="GO" id="GO:0008831">
    <property type="term" value="F:dTDP-4-dehydrorhamnose reductase activity"/>
    <property type="evidence" value="ECO:0007669"/>
    <property type="project" value="UniProtKB-EC"/>
</dbReference>
<reference evidence="9 10" key="1">
    <citation type="submission" date="2020-08" db="EMBL/GenBank/DDBJ databases">
        <title>Genomic Encyclopedia of Type Strains, Phase III (KMG-III): the genomes of soil and plant-associated and newly described type strains.</title>
        <authorList>
            <person name="Whitman W."/>
        </authorList>
    </citation>
    <scope>NUCLEOTIDE SEQUENCE [LARGE SCALE GENOMIC DNA]</scope>
    <source>
        <strain evidence="9 10">CECT 8654</strain>
    </source>
</reference>
<evidence type="ECO:0000256" key="4">
    <source>
        <dbReference type="ARBA" id="ARBA00017099"/>
    </source>
</evidence>
<dbReference type="SUPFAM" id="SSF51735">
    <property type="entry name" value="NAD(P)-binding Rossmann-fold domains"/>
    <property type="match status" value="1"/>
</dbReference>
<dbReference type="EC" id="1.1.1.133" evidence="3 6"/>
<dbReference type="EMBL" id="JACHWY010000001">
    <property type="protein sequence ID" value="MBB3047310.1"/>
    <property type="molecule type" value="Genomic_DNA"/>
</dbReference>
<name>A0A7W4W4R9_9GAMM</name>
<comment type="cofactor">
    <cofactor evidence="6">
        <name>Mg(2+)</name>
        <dbReference type="ChEBI" id="CHEBI:18420"/>
    </cofactor>
    <text evidence="6">Binds 1 Mg(2+) ion per monomer.</text>
</comment>
<comment type="similarity">
    <text evidence="2 6">Belongs to the dTDP-4-dehydrorhamnose reductase family.</text>
</comment>
<protein>
    <recommendedName>
        <fullName evidence="4 6">dTDP-4-dehydrorhamnose reductase</fullName>
        <ecNumber evidence="3 6">1.1.1.133</ecNumber>
    </recommendedName>
</protein>
<proteinExistence type="inferred from homology"/>
<evidence type="ECO:0000256" key="7">
    <source>
        <dbReference type="SAM" id="Coils"/>
    </source>
</evidence>
<evidence type="ECO:0000256" key="6">
    <source>
        <dbReference type="RuleBase" id="RU364082"/>
    </source>
</evidence>
<evidence type="ECO:0000313" key="10">
    <source>
        <dbReference type="Proteomes" id="UP000537130"/>
    </source>
</evidence>
<organism evidence="9 10">
    <name type="scientific">Litorivivens lipolytica</name>
    <dbReference type="NCBI Taxonomy" id="1524264"/>
    <lineage>
        <taxon>Bacteria</taxon>
        <taxon>Pseudomonadati</taxon>
        <taxon>Pseudomonadota</taxon>
        <taxon>Gammaproteobacteria</taxon>
        <taxon>Litorivivens</taxon>
    </lineage>
</organism>
<comment type="caution">
    <text evidence="9">The sequence shown here is derived from an EMBL/GenBank/DDBJ whole genome shotgun (WGS) entry which is preliminary data.</text>
</comment>
<comment type="catalytic activity">
    <reaction evidence="5 6">
        <text>dTDP-beta-L-rhamnose + NADP(+) = dTDP-4-dehydro-beta-L-rhamnose + NADPH + H(+)</text>
        <dbReference type="Rhea" id="RHEA:21796"/>
        <dbReference type="ChEBI" id="CHEBI:15378"/>
        <dbReference type="ChEBI" id="CHEBI:57510"/>
        <dbReference type="ChEBI" id="CHEBI:57783"/>
        <dbReference type="ChEBI" id="CHEBI:58349"/>
        <dbReference type="ChEBI" id="CHEBI:62830"/>
        <dbReference type="EC" id="1.1.1.133"/>
    </reaction>
</comment>
<dbReference type="AlphaFoldDB" id="A0A7W4W4R9"/>
<feature type="coiled-coil region" evidence="7">
    <location>
        <begin position="56"/>
        <end position="83"/>
    </location>
</feature>
<dbReference type="Gene3D" id="3.90.25.10">
    <property type="entry name" value="UDP-galactose 4-epimerase, domain 1"/>
    <property type="match status" value="1"/>
</dbReference>
<keyword evidence="7" id="KW-0175">Coiled coil</keyword>